<evidence type="ECO:0000313" key="3">
    <source>
        <dbReference type="Proteomes" id="UP001208649"/>
    </source>
</evidence>
<feature type="transmembrane region" description="Helical" evidence="1">
    <location>
        <begin position="7"/>
        <end position="27"/>
    </location>
</feature>
<keyword evidence="1" id="KW-1133">Transmembrane helix</keyword>
<name>A0ABT2W3N9_9FLAO</name>
<keyword evidence="1" id="KW-0812">Transmembrane</keyword>
<accession>A0ABT2W3N9</accession>
<proteinExistence type="predicted"/>
<protein>
    <submittedName>
        <fullName evidence="2">Uncharacterized protein</fullName>
    </submittedName>
</protein>
<comment type="caution">
    <text evidence="2">The sequence shown here is derived from an EMBL/GenBank/DDBJ whole genome shotgun (WGS) entry which is preliminary data.</text>
</comment>
<reference evidence="3" key="1">
    <citation type="submission" date="2023-07" db="EMBL/GenBank/DDBJ databases">
        <title>Chryseobacterium sp. strain PBS4-4 Genome sequencing and assembly.</title>
        <authorList>
            <person name="Jung Y."/>
        </authorList>
    </citation>
    <scope>NUCLEOTIDE SEQUENCE [LARGE SCALE GENOMIC DNA]</scope>
    <source>
        <strain evidence="3">PBS4-4</strain>
    </source>
</reference>
<evidence type="ECO:0000313" key="2">
    <source>
        <dbReference type="EMBL" id="MCU7616605.1"/>
    </source>
</evidence>
<dbReference type="Proteomes" id="UP001208649">
    <property type="component" value="Unassembled WGS sequence"/>
</dbReference>
<keyword evidence="1" id="KW-0472">Membrane</keyword>
<gene>
    <name evidence="2" type="ORF">NZ698_05300</name>
</gene>
<evidence type="ECO:0000256" key="1">
    <source>
        <dbReference type="SAM" id="Phobius"/>
    </source>
</evidence>
<dbReference type="EMBL" id="JAOTEM010000001">
    <property type="protein sequence ID" value="MCU7616605.1"/>
    <property type="molecule type" value="Genomic_DNA"/>
</dbReference>
<dbReference type="RefSeq" id="WP_263002044.1">
    <property type="nucleotide sequence ID" value="NZ_JAOTEM010000001.1"/>
</dbReference>
<organism evidence="2 3">
    <name type="scientific">Chryseobacterium edaphi</name>
    <dbReference type="NCBI Taxonomy" id="2976532"/>
    <lineage>
        <taxon>Bacteria</taxon>
        <taxon>Pseudomonadati</taxon>
        <taxon>Bacteroidota</taxon>
        <taxon>Flavobacteriia</taxon>
        <taxon>Flavobacteriales</taxon>
        <taxon>Weeksellaceae</taxon>
        <taxon>Chryseobacterium group</taxon>
        <taxon>Chryseobacterium</taxon>
    </lineage>
</organism>
<sequence>MKKRKVLNILLYLVVVPISLFLLFWAMNAYGGWYGYQKWKYRGGTSSISESKKRGVFVKTLNYKIIESENLHDFKFTPYLERGFKVGLHISEETNIVRNSQFPFNLSYDRNKKDSIALNILNMEKADSSDVVWSYFSNAKLNDTIIIEIDGARNKSGKFISGKIKVW</sequence>
<keyword evidence="3" id="KW-1185">Reference proteome</keyword>